<keyword evidence="2" id="KW-1185">Reference proteome</keyword>
<organism evidence="1 2">
    <name type="scientific">Naganishia adeliensis</name>
    <dbReference type="NCBI Taxonomy" id="92952"/>
    <lineage>
        <taxon>Eukaryota</taxon>
        <taxon>Fungi</taxon>
        <taxon>Dikarya</taxon>
        <taxon>Basidiomycota</taxon>
        <taxon>Agaricomycotina</taxon>
        <taxon>Tremellomycetes</taxon>
        <taxon>Filobasidiales</taxon>
        <taxon>Filobasidiaceae</taxon>
        <taxon>Naganishia</taxon>
    </lineage>
</organism>
<name>A0ACC2V3G3_9TREE</name>
<dbReference type="Proteomes" id="UP001230649">
    <property type="component" value="Unassembled WGS sequence"/>
</dbReference>
<protein>
    <submittedName>
        <fullName evidence="1">Uncharacterized protein</fullName>
    </submittedName>
</protein>
<reference evidence="1" key="1">
    <citation type="submission" date="2023-04" db="EMBL/GenBank/DDBJ databases">
        <title>Draft Genome sequencing of Naganishia species isolated from polar environments using Oxford Nanopore Technology.</title>
        <authorList>
            <person name="Leo P."/>
            <person name="Venkateswaran K."/>
        </authorList>
    </citation>
    <scope>NUCLEOTIDE SEQUENCE</scope>
    <source>
        <strain evidence="1">MNA-CCFEE 5262</strain>
    </source>
</reference>
<gene>
    <name evidence="1" type="ORF">QFC20_007092</name>
</gene>
<proteinExistence type="predicted"/>
<dbReference type="EMBL" id="JASBWS010000151">
    <property type="protein sequence ID" value="KAJ9093633.1"/>
    <property type="molecule type" value="Genomic_DNA"/>
</dbReference>
<evidence type="ECO:0000313" key="1">
    <source>
        <dbReference type="EMBL" id="KAJ9093633.1"/>
    </source>
</evidence>
<accession>A0ACC2V3G3</accession>
<comment type="caution">
    <text evidence="1">The sequence shown here is derived from an EMBL/GenBank/DDBJ whole genome shotgun (WGS) entry which is preliminary data.</text>
</comment>
<sequence length="1329" mass="143436">MRVTPSSVQPIVTGHSSRTPAASYVRHETSGDGQATLRPAGGLTPLQIPSNPSASSAINTHRPFSPSALASRSGKTIKAFFRNRHADAESHGTLQAHVGVQPSSTTSAKRRSTQGKQDVLGLPSISVRLSPELGLPAKSALRNSPAVQRRTSLETSASKVQFPKVDGDDIPVQKLNEEDVSKRKPRRSLSFFRSASKPKPVVKASSPQPVDSSRDGRIPSQAIPKQRPMSAPAPARLSVSGDDRIHSTPKTRPAPSNGLSGTPTRHTSTPIKALRPNANEMDPKPPDRSGREEPATSRLLPLNSMHSATTSASADAIADPDREAHYMLRMACTYLTKTILPEVKAARNSTRESLQPPTTASEKADALRRHVYDKIKLLERMERAWGIDWMLRGKDGLAISDARKEKERESFRRSVEDGVVMCFLLLRLNHPKPAGGRGILLSSATAGKSNLALAAEMASNLPLMGDDAGLPASICNLSGQGIYASGRLIVALARLAGPHKSMLGKDGLDASNPTSDDEDAASVGRTVPEPSQVTLAFQKPIERPPLLIRRLSGKSSTSGASTPKPLESIKLPALRPPFNELAKPNVSHLSKSQPQVTQVTASSTPLPPQVRRPSSQMGGASPSPMRRPILRVKQSFASSVTSGNTSTADSRSRTSAWYPQFIPEDADVALAADRSSIHARDVAPSATSPTRTVSFGISDEQAQQQVKTFRSQTRYRVRGGKPKFSQGSLSTNEIAVADEEEESPPRQPMSSNSHTTDVIRPAMEEQILPSTPKRDRITSPAHLRYTRPSSGVSMNPMSPIAFPGTPPRTPRNHSGVLPQSLAGSRRTSFASSNGDSSSNRYSRQTIEVVVNGKRNANYQLGNCIGKGQFGIVYRGLNLADGQFVAIKRIDIKGTKGDEVGQIMREVDLLQRLKHPGIVRYLGMARSVDSLDIVLEFIEGGSLAHSVKSFGYLNEDLVAGYVGKILEGLNYLHGQHVVHCDLKAANILTTKTGNVKLSDFGVSLNLKAVGHSKEDVVGSPNWMAPEVIELKGITTAADIWSLGATVIELLTGKPPYYDMDNGMAVMYRIVDEEMEIPEFCSPGLADFLKQCFRKDPKDRPTAEELFEHAWVKNRIELDPNLRHHDSIPFLRRISTDAFKLHAERMLGDGSPLPRPQQHRPITPDVSSGLEISAAQRGSLPVFVAPSMVPDSDLARLATMEKEFIASPRTETARVRQFTHDALNAGSIEQQVPSSASNKSEGRSRLLSLSSLSGRRKFQSGVDESLAAEVKREDPESLAAEGTSPAMPGALSPPGAASWLSASALTSGLLYNGYDANKDPKNEAKSDCSVM</sequence>
<evidence type="ECO:0000313" key="2">
    <source>
        <dbReference type="Proteomes" id="UP001230649"/>
    </source>
</evidence>